<feature type="compositionally biased region" description="Polar residues" evidence="1">
    <location>
        <begin position="392"/>
        <end position="403"/>
    </location>
</feature>
<comment type="caution">
    <text evidence="3">The sequence shown here is derived from an EMBL/GenBank/DDBJ whole genome shotgun (WGS) entry which is preliminary data.</text>
</comment>
<feature type="domain" description="LYR motif-containing protein Cup1-like N-terminal" evidence="2">
    <location>
        <begin position="12"/>
        <end position="95"/>
    </location>
</feature>
<evidence type="ECO:0000256" key="1">
    <source>
        <dbReference type="SAM" id="MobiDB-lite"/>
    </source>
</evidence>
<evidence type="ECO:0000313" key="3">
    <source>
        <dbReference type="EMBL" id="ROV90674.1"/>
    </source>
</evidence>
<dbReference type="CDD" id="cd20273">
    <property type="entry name" value="Complex1_LYR_unchar"/>
    <property type="match status" value="1"/>
</dbReference>
<gene>
    <name evidence="3" type="ORF">VPNG_10109</name>
</gene>
<dbReference type="Pfam" id="PF20263">
    <property type="entry name" value="LYRM2-like"/>
    <property type="match status" value="1"/>
</dbReference>
<proteinExistence type="predicted"/>
<evidence type="ECO:0000259" key="2">
    <source>
        <dbReference type="Pfam" id="PF20263"/>
    </source>
</evidence>
<dbReference type="EMBL" id="LKEB01000096">
    <property type="protein sequence ID" value="ROV90674.1"/>
    <property type="molecule type" value="Genomic_DNA"/>
</dbReference>
<feature type="region of interest" description="Disordered" evidence="1">
    <location>
        <begin position="151"/>
        <end position="175"/>
    </location>
</feature>
<dbReference type="Proteomes" id="UP000285146">
    <property type="component" value="Unassembled WGS sequence"/>
</dbReference>
<organism evidence="3 4">
    <name type="scientific">Cytospora leucostoma</name>
    <dbReference type="NCBI Taxonomy" id="1230097"/>
    <lineage>
        <taxon>Eukaryota</taxon>
        <taxon>Fungi</taxon>
        <taxon>Dikarya</taxon>
        <taxon>Ascomycota</taxon>
        <taxon>Pezizomycotina</taxon>
        <taxon>Sordariomycetes</taxon>
        <taxon>Sordariomycetidae</taxon>
        <taxon>Diaporthales</taxon>
        <taxon>Cytosporaceae</taxon>
        <taxon>Cytospora</taxon>
    </lineage>
</organism>
<evidence type="ECO:0000313" key="4">
    <source>
        <dbReference type="Proteomes" id="UP000285146"/>
    </source>
</evidence>
<feature type="region of interest" description="Disordered" evidence="1">
    <location>
        <begin position="392"/>
        <end position="444"/>
    </location>
</feature>
<dbReference type="AlphaFoldDB" id="A0A423VI86"/>
<accession>A0A423VI86</accession>
<dbReference type="OrthoDB" id="5521299at2759"/>
<sequence>MRLSLPPPTLHIYRCLLREASYLPPLCRPYVDQQIRSRFHRHMRDDPHTPDTKRRIRRARHDLRSLWAANNGLLSSMHRVLLIVFGRTGKRRSELVHDLVRKEPPADSVELESALQREMEARSYTARDGTRKERAPDWLDKWDTQSIQHFAMSQGRRNPPGSPRPQIKTKQVDPAKRLPEEDIWGRPLAATLARSKLRKEYKALVNRVLPPLPRSEWDMLRALSTGEADKGLWEMPPRRPRAILSHANHDKHDNGEEEGPAQWDWQAYATEPVRSIERGRSRSQRSRTGEKADGPYEQGSPVGVHRYTPRLWRRLFAKIWETTPTIDTRPGKDGKEDKSEVVWGQMTKDAPVATAAHAAFFEGAPENLMLGSFHFNTLQSKRPPSMATTSFARSAMPTASDSALKSRRHRAGLEGEIGSVSGRPWASHVGSPEESSEGAKARVDRSVFSVASTEWSSFS</sequence>
<dbReference type="InParanoid" id="A0A423VI86"/>
<reference evidence="3 4" key="1">
    <citation type="submission" date="2015-09" db="EMBL/GenBank/DDBJ databases">
        <title>Host preference determinants of Valsa canker pathogens revealed by comparative genomics.</title>
        <authorList>
            <person name="Yin Z."/>
            <person name="Huang L."/>
        </authorList>
    </citation>
    <scope>NUCLEOTIDE SEQUENCE [LARGE SCALE GENOMIC DNA]</scope>
    <source>
        <strain evidence="3 4">SXYLt</strain>
    </source>
</reference>
<feature type="region of interest" description="Disordered" evidence="1">
    <location>
        <begin position="274"/>
        <end position="302"/>
    </location>
</feature>
<dbReference type="InterPro" id="IPR046896">
    <property type="entry name" value="Cup1-like_N"/>
</dbReference>
<keyword evidence="4" id="KW-1185">Reference proteome</keyword>
<name>A0A423VI86_9PEZI</name>
<protein>
    <recommendedName>
        <fullName evidence="2">LYR motif-containing protein Cup1-like N-terminal domain-containing protein</fullName>
    </recommendedName>
</protein>
<dbReference type="STRING" id="1230097.A0A423VI86"/>